<proteinExistence type="predicted"/>
<dbReference type="Pfam" id="PF03069">
    <property type="entry name" value="FmdA_AmdA"/>
    <property type="match status" value="2"/>
</dbReference>
<dbReference type="InterPro" id="IPR004304">
    <property type="entry name" value="FmdA_AmdA"/>
</dbReference>
<reference evidence="1 2" key="1">
    <citation type="submission" date="2020-03" db="EMBL/GenBank/DDBJ databases">
        <title>WGS of actinomycetes isolated from Thailand.</title>
        <authorList>
            <person name="Thawai C."/>
        </authorList>
    </citation>
    <scope>NUCLEOTIDE SEQUENCE [LARGE SCALE GENOMIC DNA]</scope>
    <source>
        <strain evidence="1 2">NBRC 13905</strain>
    </source>
</reference>
<gene>
    <name evidence="1" type="ORF">HCJ95_13440</name>
</gene>
<dbReference type="SUPFAM" id="SSF141130">
    <property type="entry name" value="Acetamidase/Formamidase-like"/>
    <property type="match status" value="1"/>
</dbReference>
<dbReference type="RefSeq" id="WP_125500614.1">
    <property type="nucleotide sequence ID" value="NZ_JAATEL010000012.1"/>
</dbReference>
<dbReference type="Gene3D" id="2.60.120.580">
    <property type="entry name" value="Acetamidase/Formamidase-like domains"/>
    <property type="match status" value="2"/>
</dbReference>
<sequence>MHLQATEAHNVWDNTIPPALTVAPGATVTVATQESSGGQLGRTSTAADTAELDFGRLNPVTGPIRVDGAEPGDALVIDVLDTQVDDWGWTACIPGFGLLAEDFPEPHLRIVSIDGARAELLPGLGVPVLPMVGTIGVAVPEPGAHSVVPPRRWGGNMDIRQVGPGARLRLPVGVEGALLSLGDVHAAMGDGEVCGTGVETSATVRLRVGLEKGAAPRTPVLETAPAARRTGAALLTTGIGPDLMTAAKDATRRLIDEVVRRTGIDAADAYLLAGIAGDLVISEIVDAPNWVVSIHLDRSLLAGL</sequence>
<evidence type="ECO:0000313" key="1">
    <source>
        <dbReference type="EMBL" id="NJP15266.1"/>
    </source>
</evidence>
<organism evidence="1 2">
    <name type="scientific">Streptomyces thermoviolaceus subsp. thermoviolaceus</name>
    <dbReference type="NCBI Taxonomy" id="66860"/>
    <lineage>
        <taxon>Bacteria</taxon>
        <taxon>Bacillati</taxon>
        <taxon>Actinomycetota</taxon>
        <taxon>Actinomycetes</taxon>
        <taxon>Kitasatosporales</taxon>
        <taxon>Streptomycetaceae</taxon>
        <taxon>Streptomyces</taxon>
    </lineage>
</organism>
<dbReference type="PANTHER" id="PTHR31891:SF1">
    <property type="entry name" value="FORMAMIDASE C869.04-RELATED"/>
    <property type="match status" value="1"/>
</dbReference>
<keyword evidence="2" id="KW-1185">Reference proteome</keyword>
<dbReference type="PANTHER" id="PTHR31891">
    <property type="entry name" value="FORMAMIDASE C869.04-RELATED"/>
    <property type="match status" value="1"/>
</dbReference>
<name>A0ABX0YRQ0_STRTL</name>
<protein>
    <submittedName>
        <fullName evidence="1">Acetamidase/formamidase family protein</fullName>
    </submittedName>
</protein>
<accession>A0ABX0YRQ0</accession>
<dbReference type="EMBL" id="JAATEL010000012">
    <property type="protein sequence ID" value="NJP15266.1"/>
    <property type="molecule type" value="Genomic_DNA"/>
</dbReference>
<dbReference type="Proteomes" id="UP000635996">
    <property type="component" value="Unassembled WGS sequence"/>
</dbReference>
<dbReference type="Gene3D" id="3.10.28.20">
    <property type="entry name" value="Acetamidase/Formamidase-like domains"/>
    <property type="match status" value="1"/>
</dbReference>
<evidence type="ECO:0000313" key="2">
    <source>
        <dbReference type="Proteomes" id="UP000635996"/>
    </source>
</evidence>
<comment type="caution">
    <text evidence="1">The sequence shown here is derived from an EMBL/GenBank/DDBJ whole genome shotgun (WGS) entry which is preliminary data.</text>
</comment>